<proteinExistence type="predicted"/>
<gene>
    <name evidence="2" type="ORF">DCHRY22_LOCUS3780</name>
</gene>
<feature type="region of interest" description="Disordered" evidence="1">
    <location>
        <begin position="143"/>
        <end position="173"/>
    </location>
</feature>
<evidence type="ECO:0000256" key="1">
    <source>
        <dbReference type="SAM" id="MobiDB-lite"/>
    </source>
</evidence>
<evidence type="ECO:0000313" key="3">
    <source>
        <dbReference type="Proteomes" id="UP000789524"/>
    </source>
</evidence>
<name>A0A8J2VXM3_9NEOP</name>
<keyword evidence="3" id="KW-1185">Reference proteome</keyword>
<dbReference type="AlphaFoldDB" id="A0A8J2VXM3"/>
<organism evidence="2 3">
    <name type="scientific">Danaus chrysippus</name>
    <name type="common">African queen</name>
    <dbReference type="NCBI Taxonomy" id="151541"/>
    <lineage>
        <taxon>Eukaryota</taxon>
        <taxon>Metazoa</taxon>
        <taxon>Ecdysozoa</taxon>
        <taxon>Arthropoda</taxon>
        <taxon>Hexapoda</taxon>
        <taxon>Insecta</taxon>
        <taxon>Pterygota</taxon>
        <taxon>Neoptera</taxon>
        <taxon>Endopterygota</taxon>
        <taxon>Lepidoptera</taxon>
        <taxon>Glossata</taxon>
        <taxon>Ditrysia</taxon>
        <taxon>Papilionoidea</taxon>
        <taxon>Nymphalidae</taxon>
        <taxon>Danainae</taxon>
        <taxon>Danaini</taxon>
        <taxon>Danaina</taxon>
        <taxon>Danaus</taxon>
        <taxon>Anosia</taxon>
    </lineage>
</organism>
<comment type="caution">
    <text evidence="2">The sequence shown here is derived from an EMBL/GenBank/DDBJ whole genome shotgun (WGS) entry which is preliminary data.</text>
</comment>
<feature type="region of interest" description="Disordered" evidence="1">
    <location>
        <begin position="193"/>
        <end position="250"/>
    </location>
</feature>
<protein>
    <submittedName>
        <fullName evidence="2">(African queen) hypothetical protein</fullName>
    </submittedName>
</protein>
<feature type="region of interest" description="Disordered" evidence="1">
    <location>
        <begin position="1"/>
        <end position="91"/>
    </location>
</feature>
<sequence length="305" mass="33844">MGEKSIVEITELNNEDDPKINNTVESDESSFETPTSIESDEGSFGTPASTPKSIRKTSKGKYGKDKAPMPPSNKVLDDKQEIHDESSENLPILTEITQSIENNEKSDEVVDVPIIEDNEKVTADFNVTESEIATEASDLKLEFNNASNSSLNLDDKHDKKRHKSKSPGPKAISTLGKMLQLPNKLAFWHKTTGNVSDASDSSRKSSIESLKDESRGCSTMNTIHKSDYENDKSKDEKLSTDNISQEISEKSDELQKVIEAKLESNPEYKFIPLYEDVQISKSTEAMLSASATIPRAKKSNKRKPQ</sequence>
<dbReference type="EMBL" id="CAKASE010000048">
    <property type="protein sequence ID" value="CAG9562448.1"/>
    <property type="molecule type" value="Genomic_DNA"/>
</dbReference>
<accession>A0A8J2VXM3</accession>
<evidence type="ECO:0000313" key="2">
    <source>
        <dbReference type="EMBL" id="CAG9562448.1"/>
    </source>
</evidence>
<feature type="compositionally biased region" description="Basic and acidic residues" evidence="1">
    <location>
        <begin position="200"/>
        <end position="215"/>
    </location>
</feature>
<feature type="compositionally biased region" description="Basic and acidic residues" evidence="1">
    <location>
        <begin position="75"/>
        <end position="86"/>
    </location>
</feature>
<dbReference type="Proteomes" id="UP000789524">
    <property type="component" value="Unassembled WGS sequence"/>
</dbReference>
<dbReference type="OrthoDB" id="10009287at2759"/>
<feature type="compositionally biased region" description="Basic and acidic residues" evidence="1">
    <location>
        <begin position="224"/>
        <end position="239"/>
    </location>
</feature>
<reference evidence="2" key="1">
    <citation type="submission" date="2021-09" db="EMBL/GenBank/DDBJ databases">
        <authorList>
            <person name="Martin H S."/>
        </authorList>
    </citation>
    <scope>NUCLEOTIDE SEQUENCE</scope>
</reference>